<proteinExistence type="predicted"/>
<evidence type="ECO:0000313" key="2">
    <source>
        <dbReference type="EMBL" id="KAF1998488.1"/>
    </source>
</evidence>
<dbReference type="AlphaFoldDB" id="A0A6A5WBI2"/>
<dbReference type="PANTHER" id="PTHR24148:SF64">
    <property type="entry name" value="HETEROKARYON INCOMPATIBILITY DOMAIN-CONTAINING PROTEIN"/>
    <property type="match status" value="1"/>
</dbReference>
<accession>A0A6A5WBI2</accession>
<feature type="non-terminal residue" evidence="2">
    <location>
        <position position="243"/>
    </location>
</feature>
<dbReference type="OrthoDB" id="5416609at2759"/>
<name>A0A6A5WBI2_9PLEO</name>
<dbReference type="InterPro" id="IPR052895">
    <property type="entry name" value="HetReg/Transcr_Mod"/>
</dbReference>
<gene>
    <name evidence="2" type="ORF">P154DRAFT_439147</name>
</gene>
<keyword evidence="3" id="KW-1185">Reference proteome</keyword>
<organism evidence="2 3">
    <name type="scientific">Amniculicola lignicola CBS 123094</name>
    <dbReference type="NCBI Taxonomy" id="1392246"/>
    <lineage>
        <taxon>Eukaryota</taxon>
        <taxon>Fungi</taxon>
        <taxon>Dikarya</taxon>
        <taxon>Ascomycota</taxon>
        <taxon>Pezizomycotina</taxon>
        <taxon>Dothideomycetes</taxon>
        <taxon>Pleosporomycetidae</taxon>
        <taxon>Pleosporales</taxon>
        <taxon>Amniculicolaceae</taxon>
        <taxon>Amniculicola</taxon>
    </lineage>
</organism>
<evidence type="ECO:0000313" key="3">
    <source>
        <dbReference type="Proteomes" id="UP000799779"/>
    </source>
</evidence>
<reference evidence="2" key="1">
    <citation type="journal article" date="2020" name="Stud. Mycol.">
        <title>101 Dothideomycetes genomes: a test case for predicting lifestyles and emergence of pathogens.</title>
        <authorList>
            <person name="Haridas S."/>
            <person name="Albert R."/>
            <person name="Binder M."/>
            <person name="Bloem J."/>
            <person name="Labutti K."/>
            <person name="Salamov A."/>
            <person name="Andreopoulos B."/>
            <person name="Baker S."/>
            <person name="Barry K."/>
            <person name="Bills G."/>
            <person name="Bluhm B."/>
            <person name="Cannon C."/>
            <person name="Castanera R."/>
            <person name="Culley D."/>
            <person name="Daum C."/>
            <person name="Ezra D."/>
            <person name="Gonzalez J."/>
            <person name="Henrissat B."/>
            <person name="Kuo A."/>
            <person name="Liang C."/>
            <person name="Lipzen A."/>
            <person name="Lutzoni F."/>
            <person name="Magnuson J."/>
            <person name="Mondo S."/>
            <person name="Nolan M."/>
            <person name="Ohm R."/>
            <person name="Pangilinan J."/>
            <person name="Park H.-J."/>
            <person name="Ramirez L."/>
            <person name="Alfaro M."/>
            <person name="Sun H."/>
            <person name="Tritt A."/>
            <person name="Yoshinaga Y."/>
            <person name="Zwiers L.-H."/>
            <person name="Turgeon B."/>
            <person name="Goodwin S."/>
            <person name="Spatafora J."/>
            <person name="Crous P."/>
            <person name="Grigoriev I."/>
        </authorList>
    </citation>
    <scope>NUCLEOTIDE SEQUENCE</scope>
    <source>
        <strain evidence="2">CBS 123094</strain>
    </source>
</reference>
<evidence type="ECO:0000259" key="1">
    <source>
        <dbReference type="Pfam" id="PF06985"/>
    </source>
</evidence>
<feature type="domain" description="Heterokaryon incompatibility" evidence="1">
    <location>
        <begin position="98"/>
        <end position="234"/>
    </location>
</feature>
<dbReference type="Proteomes" id="UP000799779">
    <property type="component" value="Unassembled WGS sequence"/>
</dbReference>
<dbReference type="EMBL" id="ML977603">
    <property type="protein sequence ID" value="KAF1998488.1"/>
    <property type="molecule type" value="Genomic_DNA"/>
</dbReference>
<dbReference type="InterPro" id="IPR010730">
    <property type="entry name" value="HET"/>
</dbReference>
<dbReference type="Pfam" id="PF06985">
    <property type="entry name" value="HET"/>
    <property type="match status" value="1"/>
</dbReference>
<sequence length="243" mass="27523">MDWRQQPESCSLENDVVYNTFRLSREEALRLGIIQDVPTDAPVRLSDLPEFEYTSLPDNQHFIRILCLEGPRQVSGYHRPTIPCVSVLCAPLDEETPFFALSYVWGDPSKKSPIILNDCIFWVTESLAGAIERFQEPDRILLLWADAVCINQKDLEEKGAQVQEMGNIYRNAQLVLGWIGPAADDSELALRSILQLFEDALPADKDDLDKAFPTAAVIALCSRAWWGRIWVLQEVVLAKNIHV</sequence>
<protein>
    <submittedName>
        <fullName evidence="2">HET-domain-containing protein</fullName>
    </submittedName>
</protein>
<dbReference type="PANTHER" id="PTHR24148">
    <property type="entry name" value="ANKYRIN REPEAT DOMAIN-CONTAINING PROTEIN 39 HOMOLOG-RELATED"/>
    <property type="match status" value="1"/>
</dbReference>